<dbReference type="GO" id="GO:0032259">
    <property type="term" value="P:methylation"/>
    <property type="evidence" value="ECO:0007669"/>
    <property type="project" value="UniProtKB-KW"/>
</dbReference>
<organism evidence="1 2">
    <name type="scientific">Thermoflavifilum thermophilum</name>
    <dbReference type="NCBI Taxonomy" id="1393122"/>
    <lineage>
        <taxon>Bacteria</taxon>
        <taxon>Pseudomonadati</taxon>
        <taxon>Bacteroidota</taxon>
        <taxon>Chitinophagia</taxon>
        <taxon>Chitinophagales</taxon>
        <taxon>Chitinophagaceae</taxon>
        <taxon>Thermoflavifilum</taxon>
    </lineage>
</organism>
<dbReference type="CDD" id="cd02440">
    <property type="entry name" value="AdoMet_MTases"/>
    <property type="match status" value="1"/>
</dbReference>
<dbReference type="Proteomes" id="UP000199537">
    <property type="component" value="Unassembled WGS sequence"/>
</dbReference>
<dbReference type="EMBL" id="FPCJ01000001">
    <property type="protein sequence ID" value="SFV28209.1"/>
    <property type="molecule type" value="Genomic_DNA"/>
</dbReference>
<keyword evidence="2" id="KW-1185">Reference proteome</keyword>
<dbReference type="SUPFAM" id="SSF53335">
    <property type="entry name" value="S-adenosyl-L-methionine-dependent methyltransferases"/>
    <property type="match status" value="1"/>
</dbReference>
<dbReference type="Gene3D" id="3.40.50.150">
    <property type="entry name" value="Vaccinia Virus protein VP39"/>
    <property type="match status" value="1"/>
</dbReference>
<dbReference type="AlphaFoldDB" id="A0A1I7N0K9"/>
<proteinExistence type="predicted"/>
<dbReference type="GO" id="GO:0008168">
    <property type="term" value="F:methyltransferase activity"/>
    <property type="evidence" value="ECO:0007669"/>
    <property type="project" value="UniProtKB-KW"/>
</dbReference>
<evidence type="ECO:0000313" key="1">
    <source>
        <dbReference type="EMBL" id="SFV28209.1"/>
    </source>
</evidence>
<protein>
    <submittedName>
        <fullName evidence="1">Methyltransferase domain-containing protein</fullName>
    </submittedName>
</protein>
<dbReference type="OrthoDB" id="323463at2"/>
<dbReference type="Pfam" id="PF13489">
    <property type="entry name" value="Methyltransf_23"/>
    <property type="match status" value="1"/>
</dbReference>
<dbReference type="PANTHER" id="PTHR43861">
    <property type="entry name" value="TRANS-ACONITATE 2-METHYLTRANSFERASE-RELATED"/>
    <property type="match status" value="1"/>
</dbReference>
<reference evidence="2" key="1">
    <citation type="submission" date="2016-10" db="EMBL/GenBank/DDBJ databases">
        <authorList>
            <person name="Varghese N."/>
            <person name="Submissions S."/>
        </authorList>
    </citation>
    <scope>NUCLEOTIDE SEQUENCE [LARGE SCALE GENOMIC DNA]</scope>
    <source>
        <strain evidence="2">DSM 14807</strain>
    </source>
</reference>
<keyword evidence="1" id="KW-0489">Methyltransferase</keyword>
<name>A0A1I7N0K9_9BACT</name>
<gene>
    <name evidence="1" type="ORF">SAMN05660895_0283</name>
</gene>
<accession>A0A1I7N0K9</accession>
<sequence length="265" mass="30825">MAFAHHRDENLRFEQQVLNAEKYVLPFLQPDFEPATNQHVLEIGCGEGGVLKPFLQRGCRAVGVELVEYRLQLAKSFLKPYLDAGQLSLHCADIYHIQPENISDSGFDLILLKDVIEHIPDQERLLGQLKQFLRPQGLLFIGFPPWYMPHGGHQQICEHKWLSLFPYLHLLPGKLYPNVLRWCGERESTIQELLQVKSTGISIERLESIIKKQGYRIVRKQLYLINPIYEFKFGIKPVRQLPVIRSIPYLRDFVSTCAYYLLQPM</sequence>
<evidence type="ECO:0000313" key="2">
    <source>
        <dbReference type="Proteomes" id="UP000199537"/>
    </source>
</evidence>
<dbReference type="RefSeq" id="WP_092456689.1">
    <property type="nucleotide sequence ID" value="NZ_FPCJ01000001.1"/>
</dbReference>
<dbReference type="STRING" id="1393122.SAMN05660895_0283"/>
<keyword evidence="1" id="KW-0808">Transferase</keyword>
<dbReference type="InterPro" id="IPR029063">
    <property type="entry name" value="SAM-dependent_MTases_sf"/>
</dbReference>